<proteinExistence type="predicted"/>
<dbReference type="Proteomes" id="UP000179076">
    <property type="component" value="Unassembled WGS sequence"/>
</dbReference>
<comment type="caution">
    <text evidence="1">The sequence shown here is derived from an EMBL/GenBank/DDBJ whole genome shotgun (WGS) entry which is preliminary data.</text>
</comment>
<sequence length="167" mass="18208">MISDRAAREVPCRRLLILATLVFLLSACSNDGMDDLREFVATAHAGKTPKVEPLPEIKPQEPFAYAAERLVDPFSKRNLKAQAIQSTGGGPRPDLNRRREVLEEYPLDALKMVGTLARGKQAWAVLQAPDGTVHRAGVGAHVGQNFGTITRIADDKIDLIELVQGSL</sequence>
<dbReference type="AlphaFoldDB" id="A0A1F6V8G2"/>
<evidence type="ECO:0000313" key="2">
    <source>
        <dbReference type="Proteomes" id="UP000179076"/>
    </source>
</evidence>
<accession>A0A1F6V8G2</accession>
<name>A0A1F6V8G2_9PROT</name>
<dbReference type="PIRSF" id="PIRSF016481">
    <property type="entry name" value="Pilus_assembly_PilP"/>
    <property type="match status" value="1"/>
</dbReference>
<dbReference type="EMBL" id="MFSP01000098">
    <property type="protein sequence ID" value="OGI65991.1"/>
    <property type="molecule type" value="Genomic_DNA"/>
</dbReference>
<evidence type="ECO:0008006" key="3">
    <source>
        <dbReference type="Google" id="ProtNLM"/>
    </source>
</evidence>
<dbReference type="Pfam" id="PF04351">
    <property type="entry name" value="PilP"/>
    <property type="match status" value="1"/>
</dbReference>
<dbReference type="PROSITE" id="PS51257">
    <property type="entry name" value="PROKAR_LIPOPROTEIN"/>
    <property type="match status" value="1"/>
</dbReference>
<organism evidence="1 2">
    <name type="scientific">Candidatus Muproteobacteria bacterium RBG_16_60_9</name>
    <dbReference type="NCBI Taxonomy" id="1817755"/>
    <lineage>
        <taxon>Bacteria</taxon>
        <taxon>Pseudomonadati</taxon>
        <taxon>Pseudomonadota</taxon>
        <taxon>Candidatus Muproteobacteria</taxon>
    </lineage>
</organism>
<protein>
    <recommendedName>
        <fullName evidence="3">Pilus assembly protein PilP</fullName>
    </recommendedName>
</protein>
<reference evidence="1 2" key="1">
    <citation type="journal article" date="2016" name="Nat. Commun.">
        <title>Thousands of microbial genomes shed light on interconnected biogeochemical processes in an aquifer system.</title>
        <authorList>
            <person name="Anantharaman K."/>
            <person name="Brown C.T."/>
            <person name="Hug L.A."/>
            <person name="Sharon I."/>
            <person name="Castelle C.J."/>
            <person name="Probst A.J."/>
            <person name="Thomas B.C."/>
            <person name="Singh A."/>
            <person name="Wilkins M.J."/>
            <person name="Karaoz U."/>
            <person name="Brodie E.L."/>
            <person name="Williams K.H."/>
            <person name="Hubbard S.S."/>
            <person name="Banfield J.F."/>
        </authorList>
    </citation>
    <scope>NUCLEOTIDE SEQUENCE [LARGE SCALE GENOMIC DNA]</scope>
</reference>
<dbReference type="InterPro" id="IPR007446">
    <property type="entry name" value="PilP"/>
</dbReference>
<feature type="non-terminal residue" evidence="1">
    <location>
        <position position="167"/>
    </location>
</feature>
<dbReference type="Gene3D" id="2.30.30.830">
    <property type="match status" value="1"/>
</dbReference>
<evidence type="ECO:0000313" key="1">
    <source>
        <dbReference type="EMBL" id="OGI65991.1"/>
    </source>
</evidence>
<gene>
    <name evidence="1" type="ORF">A2W18_13470</name>
</gene>